<name>A0A843U3I6_COLES</name>
<keyword evidence="2" id="KW-1185">Reference proteome</keyword>
<organism evidence="1 2">
    <name type="scientific">Colocasia esculenta</name>
    <name type="common">Wild taro</name>
    <name type="synonym">Arum esculentum</name>
    <dbReference type="NCBI Taxonomy" id="4460"/>
    <lineage>
        <taxon>Eukaryota</taxon>
        <taxon>Viridiplantae</taxon>
        <taxon>Streptophyta</taxon>
        <taxon>Embryophyta</taxon>
        <taxon>Tracheophyta</taxon>
        <taxon>Spermatophyta</taxon>
        <taxon>Magnoliopsida</taxon>
        <taxon>Liliopsida</taxon>
        <taxon>Araceae</taxon>
        <taxon>Aroideae</taxon>
        <taxon>Colocasieae</taxon>
        <taxon>Colocasia</taxon>
    </lineage>
</organism>
<sequence>QELYGKLAAVKILSWRQHHVSLSHVGGNPLPAKFFKFFRNLCLPVVGVVLRLGMTSRGMQRGVSSKPQHPRVLLYFLHHHHLLIMVCSCKVWFRQCRPRRTVKRHYRCSCRIRLRPQLQFPKSKAMVVLPSWRGSRGWLCPLLRGRVSPF</sequence>
<feature type="non-terminal residue" evidence="1">
    <location>
        <position position="1"/>
    </location>
</feature>
<accession>A0A843U3I6</accession>
<comment type="caution">
    <text evidence="1">The sequence shown here is derived from an EMBL/GenBank/DDBJ whole genome shotgun (WGS) entry which is preliminary data.</text>
</comment>
<dbReference type="Proteomes" id="UP000652761">
    <property type="component" value="Unassembled WGS sequence"/>
</dbReference>
<protein>
    <submittedName>
        <fullName evidence="1">Uncharacterized protein</fullName>
    </submittedName>
</protein>
<evidence type="ECO:0000313" key="1">
    <source>
        <dbReference type="EMBL" id="MQL78091.1"/>
    </source>
</evidence>
<evidence type="ECO:0000313" key="2">
    <source>
        <dbReference type="Proteomes" id="UP000652761"/>
    </source>
</evidence>
<proteinExistence type="predicted"/>
<dbReference type="AlphaFoldDB" id="A0A843U3I6"/>
<dbReference type="EMBL" id="NMUH01000381">
    <property type="protein sequence ID" value="MQL78091.1"/>
    <property type="molecule type" value="Genomic_DNA"/>
</dbReference>
<gene>
    <name evidence="1" type="ORF">Taro_010510</name>
</gene>
<reference evidence="1" key="1">
    <citation type="submission" date="2017-07" db="EMBL/GenBank/DDBJ databases">
        <title>Taro Niue Genome Assembly and Annotation.</title>
        <authorList>
            <person name="Atibalentja N."/>
            <person name="Keating K."/>
            <person name="Fields C.J."/>
        </authorList>
    </citation>
    <scope>NUCLEOTIDE SEQUENCE</scope>
    <source>
        <strain evidence="1">Niue_2</strain>
        <tissue evidence="1">Leaf</tissue>
    </source>
</reference>